<accession>A0A226X8R8</accession>
<gene>
    <name evidence="1" type="ORF">BSU04_06200</name>
</gene>
<dbReference type="AlphaFoldDB" id="A0A226X8R8"/>
<dbReference type="Proteomes" id="UP000214720">
    <property type="component" value="Unassembled WGS sequence"/>
</dbReference>
<evidence type="ECO:0000313" key="2">
    <source>
        <dbReference type="Proteomes" id="UP000214720"/>
    </source>
</evidence>
<protein>
    <submittedName>
        <fullName evidence="1">Uncharacterized protein</fullName>
    </submittedName>
</protein>
<proteinExistence type="predicted"/>
<comment type="caution">
    <text evidence="1">The sequence shown here is derived from an EMBL/GenBank/DDBJ whole genome shotgun (WGS) entry which is preliminary data.</text>
</comment>
<sequence length="43" mass="4594">MLISASGNRYACLIQIRPSVRLANPALHAPGAINLINSIMVFS</sequence>
<evidence type="ECO:0000313" key="1">
    <source>
        <dbReference type="EMBL" id="OXC79519.1"/>
    </source>
</evidence>
<name>A0A226X8R8_CABSO</name>
<dbReference type="EMBL" id="MTHB01000036">
    <property type="protein sequence ID" value="OXC79519.1"/>
    <property type="molecule type" value="Genomic_DNA"/>
</dbReference>
<organism evidence="1 2">
    <name type="scientific">Caballeronia sordidicola</name>
    <name type="common">Burkholderia sordidicola</name>
    <dbReference type="NCBI Taxonomy" id="196367"/>
    <lineage>
        <taxon>Bacteria</taxon>
        <taxon>Pseudomonadati</taxon>
        <taxon>Pseudomonadota</taxon>
        <taxon>Betaproteobacteria</taxon>
        <taxon>Burkholderiales</taxon>
        <taxon>Burkholderiaceae</taxon>
        <taxon>Caballeronia</taxon>
    </lineage>
</organism>
<reference evidence="2" key="1">
    <citation type="submission" date="2017-01" db="EMBL/GenBank/DDBJ databases">
        <title>Genome Analysis of Deinococcus marmoris KOPRI26562.</title>
        <authorList>
            <person name="Kim J.H."/>
            <person name="Oh H.-M."/>
        </authorList>
    </citation>
    <scope>NUCLEOTIDE SEQUENCE [LARGE SCALE GENOMIC DNA]</scope>
    <source>
        <strain evidence="2">PAMC 26633</strain>
    </source>
</reference>